<proteinExistence type="predicted"/>
<dbReference type="PANTHER" id="PTHR47112:SF1">
    <property type="entry name" value="PX DOMAIN-CONTAINING PROTEIN"/>
    <property type="match status" value="1"/>
</dbReference>
<accession>A0A8K1FLH5</accession>
<evidence type="ECO:0000313" key="5">
    <source>
        <dbReference type="Proteomes" id="UP000794436"/>
    </source>
</evidence>
<gene>
    <name evidence="4" type="ORF">Poli38472_005301</name>
</gene>
<dbReference type="AlphaFoldDB" id="A0A8K1FLH5"/>
<sequence length="687" mass="76889">MAELLGESEGKVRCMALANSLHHGLVQIWRGEDEAWRDSHVALFSHAVMTRDAGAETEDEDVTTLRTWKELFAVEAIDLIRQDDNAWEFVVVVTRSSNDETERGEETIRFKARSDGDRTAWTRALLLAKQLLTNPASKPSDAKTEASAFVRFASSDSEDCASDDSEDDGDGEATTAIVLTPKHRGHATQPERTHVEPLTIIHVSAADTTGKSMSVSIPLTQSSLQQFSIHQIKLDALQQLRKQTLDQEASNDATETSSGTSFHTLLRREADSFVLFIAKDNIWLKDEHHPIPHYLPGLSDRNIHASLRSINEMPFPSIQLSISTTESKVSDLSRRTYTAYQINLTYSDMKWQVHRRYKEFHALHQQLKEKLGVIPGFTLPKLPRKRVFTPREGEFVTVRRQRLEEYLRQLLEASHTSQDVLVLSFLGFVSTSRDREMTKNDKNIMHVTALHMGLDFGDIVLFSTRFGASVIQRKVTRATYDHVGIVVPGESRNLLRILEATADGTHVYSLKARLMAYSREVSNSIVVRKFTADRSVEARQRLNDFVSSVNGNPYSILGLIHTRGESDRRIADERGNKSPATQRQTSPPSPSSRPTTPTGGRMDSGNISPRSNEARKRKYFCSSLVASALKHLGWLETTHSSSYFWPGSYEDGGDIEKYLAPGVSIGPETLVDCRIVEVGLATQEGKG</sequence>
<dbReference type="SMART" id="SM00312">
    <property type="entry name" value="PX"/>
    <property type="match status" value="1"/>
</dbReference>
<feature type="domain" description="PX" evidence="3">
    <location>
        <begin position="318"/>
        <end position="433"/>
    </location>
</feature>
<dbReference type="SUPFAM" id="SSF50729">
    <property type="entry name" value="PH domain-like"/>
    <property type="match status" value="1"/>
</dbReference>
<dbReference type="InterPro" id="IPR001683">
    <property type="entry name" value="PX_dom"/>
</dbReference>
<dbReference type="PANTHER" id="PTHR47112">
    <property type="entry name" value="PX DOMAIN-CONTAINING PROTEIN"/>
    <property type="match status" value="1"/>
</dbReference>
<feature type="compositionally biased region" description="Low complexity" evidence="1">
    <location>
        <begin position="578"/>
        <end position="598"/>
    </location>
</feature>
<organism evidence="4 5">
    <name type="scientific">Pythium oligandrum</name>
    <name type="common">Mycoparasitic fungus</name>
    <dbReference type="NCBI Taxonomy" id="41045"/>
    <lineage>
        <taxon>Eukaryota</taxon>
        <taxon>Sar</taxon>
        <taxon>Stramenopiles</taxon>
        <taxon>Oomycota</taxon>
        <taxon>Peronosporomycetes</taxon>
        <taxon>Pythiales</taxon>
        <taxon>Pythiaceae</taxon>
        <taxon>Pythium</taxon>
    </lineage>
</organism>
<dbReference type="InterPro" id="IPR036871">
    <property type="entry name" value="PX_dom_sf"/>
</dbReference>
<dbReference type="EMBL" id="SPLM01000073">
    <property type="protein sequence ID" value="TMW62683.1"/>
    <property type="molecule type" value="Genomic_DNA"/>
</dbReference>
<dbReference type="Pfam" id="PF00787">
    <property type="entry name" value="PX"/>
    <property type="match status" value="1"/>
</dbReference>
<evidence type="ECO:0000259" key="3">
    <source>
        <dbReference type="PROSITE" id="PS50195"/>
    </source>
</evidence>
<feature type="compositionally biased region" description="Basic and acidic residues" evidence="1">
    <location>
        <begin position="565"/>
        <end position="576"/>
    </location>
</feature>
<dbReference type="SUPFAM" id="SSF64268">
    <property type="entry name" value="PX domain"/>
    <property type="match status" value="1"/>
</dbReference>
<keyword evidence="5" id="KW-1185">Reference proteome</keyword>
<evidence type="ECO:0000313" key="4">
    <source>
        <dbReference type="EMBL" id="TMW62683.1"/>
    </source>
</evidence>
<feature type="domain" description="PH" evidence="2">
    <location>
        <begin position="19"/>
        <end position="130"/>
    </location>
</feature>
<dbReference type="InterPro" id="IPR038765">
    <property type="entry name" value="Papain-like_cys_pep_sf"/>
</dbReference>
<name>A0A8K1FLH5_PYTOL</name>
<dbReference type="InterPro" id="IPR001849">
    <property type="entry name" value="PH_domain"/>
</dbReference>
<evidence type="ECO:0000256" key="1">
    <source>
        <dbReference type="SAM" id="MobiDB-lite"/>
    </source>
</evidence>
<dbReference type="OrthoDB" id="7462577at2759"/>
<feature type="region of interest" description="Disordered" evidence="1">
    <location>
        <begin position="565"/>
        <end position="613"/>
    </location>
</feature>
<evidence type="ECO:0000259" key="2">
    <source>
        <dbReference type="PROSITE" id="PS50003"/>
    </source>
</evidence>
<reference evidence="4" key="1">
    <citation type="submission" date="2019-03" db="EMBL/GenBank/DDBJ databases">
        <title>Long read genome sequence of the mycoparasitic Pythium oligandrum ATCC 38472 isolated from sugarbeet rhizosphere.</title>
        <authorList>
            <person name="Gaulin E."/>
        </authorList>
    </citation>
    <scope>NUCLEOTIDE SEQUENCE</scope>
    <source>
        <strain evidence="4">ATCC 38472_TT</strain>
    </source>
</reference>
<comment type="caution">
    <text evidence="4">The sequence shown here is derived from an EMBL/GenBank/DDBJ whole genome shotgun (WGS) entry which is preliminary data.</text>
</comment>
<dbReference type="Gene3D" id="3.90.1720.10">
    <property type="entry name" value="endopeptidase domain like (from Nostoc punctiforme)"/>
    <property type="match status" value="1"/>
</dbReference>
<evidence type="ECO:0008006" key="6">
    <source>
        <dbReference type="Google" id="ProtNLM"/>
    </source>
</evidence>
<dbReference type="SUPFAM" id="SSF54001">
    <property type="entry name" value="Cysteine proteinases"/>
    <property type="match status" value="1"/>
</dbReference>
<dbReference type="PROSITE" id="PS50003">
    <property type="entry name" value="PH_DOMAIN"/>
    <property type="match status" value="1"/>
</dbReference>
<dbReference type="PROSITE" id="PS50195">
    <property type="entry name" value="PX"/>
    <property type="match status" value="1"/>
</dbReference>
<dbReference type="Gene3D" id="3.30.1520.10">
    <property type="entry name" value="Phox-like domain"/>
    <property type="match status" value="1"/>
</dbReference>
<dbReference type="GO" id="GO:0035091">
    <property type="term" value="F:phosphatidylinositol binding"/>
    <property type="evidence" value="ECO:0007669"/>
    <property type="project" value="InterPro"/>
</dbReference>
<dbReference type="CDD" id="cd06093">
    <property type="entry name" value="PX_domain"/>
    <property type="match status" value="1"/>
</dbReference>
<protein>
    <recommendedName>
        <fullName evidence="6">PX domain-containing protein</fullName>
    </recommendedName>
</protein>
<dbReference type="Proteomes" id="UP000794436">
    <property type="component" value="Unassembled WGS sequence"/>
</dbReference>